<name>A0A0J1GMP0_9GAMM</name>
<sequence length="61" mass="7304">MYNTINTYHIEMKNINVTKIAHEMTNDKNIRKTLGIIKHFNFFLNNKKFFGDRKNATKKTN</sequence>
<keyword evidence="2" id="KW-1185">Reference proteome</keyword>
<evidence type="ECO:0000313" key="1">
    <source>
        <dbReference type="EMBL" id="KLV00876.1"/>
    </source>
</evidence>
<dbReference type="PATRIC" id="fig|1195763.3.peg.4806"/>
<dbReference type="STRING" id="1195763.ABT56_22460"/>
<protein>
    <submittedName>
        <fullName evidence="1">Uncharacterized protein</fullName>
    </submittedName>
</protein>
<dbReference type="EMBL" id="LDOT01000062">
    <property type="protein sequence ID" value="KLV00876.1"/>
    <property type="molecule type" value="Genomic_DNA"/>
</dbReference>
<organism evidence="1 2">
    <name type="scientific">Photobacterium aquae</name>
    <dbReference type="NCBI Taxonomy" id="1195763"/>
    <lineage>
        <taxon>Bacteria</taxon>
        <taxon>Pseudomonadati</taxon>
        <taxon>Pseudomonadota</taxon>
        <taxon>Gammaproteobacteria</taxon>
        <taxon>Vibrionales</taxon>
        <taxon>Vibrionaceae</taxon>
        <taxon>Photobacterium</taxon>
    </lineage>
</organism>
<dbReference type="AlphaFoldDB" id="A0A0J1GMP0"/>
<comment type="caution">
    <text evidence="1">The sequence shown here is derived from an EMBL/GenBank/DDBJ whole genome shotgun (WGS) entry which is preliminary data.</text>
</comment>
<dbReference type="Proteomes" id="UP000036097">
    <property type="component" value="Unassembled WGS sequence"/>
</dbReference>
<evidence type="ECO:0000313" key="2">
    <source>
        <dbReference type="Proteomes" id="UP000036097"/>
    </source>
</evidence>
<gene>
    <name evidence="1" type="ORF">ABT56_22460</name>
</gene>
<reference evidence="1 2" key="1">
    <citation type="submission" date="2015-05" db="EMBL/GenBank/DDBJ databases">
        <title>Photobacterium galathea sp. nov.</title>
        <authorList>
            <person name="Machado H."/>
            <person name="Gram L."/>
        </authorList>
    </citation>
    <scope>NUCLEOTIDE SEQUENCE [LARGE SCALE GENOMIC DNA]</scope>
    <source>
        <strain evidence="1 2">CGMCC 1.12159</strain>
    </source>
</reference>
<accession>A0A0J1GMP0</accession>
<proteinExistence type="predicted"/>